<sequence>MDALSIKWKQLTLEDVPEVRKTNDHICFPKDLIPQTHKSKRKFPGELVTEICRLYFLYFFYMWLKNKAREVGNRDMEQYHKGQETVTLSKCNQKGVGGMVKKRFFSLKIWVIRSDQNLKNAKIRALKEIEERYRFVLLNFKNAFLKKYITKKIHNVYVEYKHRVSGHFEHHMNIVSDSIDFILMNFAEMNKLWVRMQHQGHSRDKEKRERERQELRILVGTNLVRLSQLECVNNICYKKMVLPGILEQAVSCRDALSQEYLMECIIQVFPDEFHLQTLSAFLKACAELHQDVNVKNIIISLIDRLANYAHREDGPGIPDDIKLFDIFSEQVSQVIKSRPDMPMEDTVSLQVSLVNLAQKCYPGNIGYVDKVLQNTLEVFQKLNIDKIHSGSALGKELSRLLRIPADNYNNLLTVLQLQYYTPLLGLLDYTGRKTLSIYLITNAVENETLIPTQEQVDAVLSMVASIVCDQGDQPLVEPDPEDLAEEQGLLARFIHNFKSDNSDQQYLILTTARKHLGNGGNKRVVYTLPPLIFAAYQLAFKYYSEREEDDKWSKKVHKIFQFCHGTITALVKAEYAELPLRLFLQGALAIDKIEFENHETVAYEFMSQAFSLYEDEISDSKAQLAAMTLIMATFQQTTCFSEENHEPLRTQCALAASKLLKKPDQARGVTTCSHLFWSARSQATNKEELHDEKRVLECLKKAVRIANQCMDPSLQIQLFVELLNHYIYFYEKGNTQVTVAMLNQLIQKVKEDLANLETTEETDQISHHLSNTISHLQLRLQEPSSQGPNYEGLQL</sequence>
<gene>
    <name evidence="14" type="ORF">MNOR_LOCUS4383</name>
</gene>
<name>A0AAV2PVK4_MEGNR</name>
<keyword evidence="7" id="KW-0963">Cytoplasm</keyword>
<evidence type="ECO:0000313" key="15">
    <source>
        <dbReference type="Proteomes" id="UP001497623"/>
    </source>
</evidence>
<keyword evidence="8" id="KW-0597">Phosphoprotein</keyword>
<evidence type="ECO:0000256" key="1">
    <source>
        <dbReference type="ARBA" id="ARBA00004170"/>
    </source>
</evidence>
<evidence type="ECO:0000256" key="8">
    <source>
        <dbReference type="ARBA" id="ARBA00022553"/>
    </source>
</evidence>
<keyword evidence="9" id="KW-0967">Endosome</keyword>
<dbReference type="GO" id="GO:0005770">
    <property type="term" value="C:late endosome"/>
    <property type="evidence" value="ECO:0007669"/>
    <property type="project" value="UniProtKB-SubCell"/>
</dbReference>
<dbReference type="GO" id="GO:0051049">
    <property type="term" value="P:regulation of transport"/>
    <property type="evidence" value="ECO:0007669"/>
    <property type="project" value="UniProtKB-ARBA"/>
</dbReference>
<dbReference type="GO" id="GO:0009967">
    <property type="term" value="P:positive regulation of signal transduction"/>
    <property type="evidence" value="ECO:0007669"/>
    <property type="project" value="UniProtKB-ARBA"/>
</dbReference>
<dbReference type="Proteomes" id="UP001497623">
    <property type="component" value="Unassembled WGS sequence"/>
</dbReference>
<dbReference type="InterPro" id="IPR042491">
    <property type="entry name" value="Vps35_C"/>
</dbReference>
<keyword evidence="11" id="KW-0472">Membrane</keyword>
<keyword evidence="10 13" id="KW-0653">Protein transport</keyword>
<evidence type="ECO:0000256" key="10">
    <source>
        <dbReference type="ARBA" id="ARBA00022927"/>
    </source>
</evidence>
<proteinExistence type="inferred from homology"/>
<dbReference type="AlphaFoldDB" id="A0AAV2PVK4"/>
<dbReference type="GO" id="GO:0031748">
    <property type="term" value="F:D1 dopamine receptor binding"/>
    <property type="evidence" value="ECO:0007669"/>
    <property type="project" value="UniProtKB-ARBA"/>
</dbReference>
<evidence type="ECO:0000256" key="12">
    <source>
        <dbReference type="ARBA" id="ARBA00072998"/>
    </source>
</evidence>
<comment type="caution">
    <text evidence="14">The sequence shown here is derived from an EMBL/GenBank/DDBJ whole genome shotgun (WGS) entry which is preliminary data.</text>
</comment>
<dbReference type="GO" id="GO:0031647">
    <property type="term" value="P:regulation of protein stability"/>
    <property type="evidence" value="ECO:0007669"/>
    <property type="project" value="UniProtKB-ARBA"/>
</dbReference>
<evidence type="ECO:0000256" key="5">
    <source>
        <dbReference type="ARBA" id="ARBA00006536"/>
    </source>
</evidence>
<evidence type="ECO:0000313" key="14">
    <source>
        <dbReference type="EMBL" id="CAL4064925.1"/>
    </source>
</evidence>
<comment type="function">
    <text evidence="13">Plays a role in vesicular protein sorting.</text>
</comment>
<dbReference type="Pfam" id="PF03635">
    <property type="entry name" value="Vps35"/>
    <property type="match status" value="1"/>
</dbReference>
<dbReference type="GO" id="GO:0099639">
    <property type="term" value="P:neurotransmitter receptor transport, endosome to plasma membrane"/>
    <property type="evidence" value="ECO:0007669"/>
    <property type="project" value="UniProtKB-ARBA"/>
</dbReference>
<dbReference type="GO" id="GO:0042147">
    <property type="term" value="P:retrograde transport, endosome to Golgi"/>
    <property type="evidence" value="ECO:0007669"/>
    <property type="project" value="InterPro"/>
</dbReference>
<organism evidence="14 15">
    <name type="scientific">Meganyctiphanes norvegica</name>
    <name type="common">Northern krill</name>
    <name type="synonym">Thysanopoda norvegica</name>
    <dbReference type="NCBI Taxonomy" id="48144"/>
    <lineage>
        <taxon>Eukaryota</taxon>
        <taxon>Metazoa</taxon>
        <taxon>Ecdysozoa</taxon>
        <taxon>Arthropoda</taxon>
        <taxon>Crustacea</taxon>
        <taxon>Multicrustacea</taxon>
        <taxon>Malacostraca</taxon>
        <taxon>Eumalacostraca</taxon>
        <taxon>Eucarida</taxon>
        <taxon>Euphausiacea</taxon>
        <taxon>Euphausiidae</taxon>
        <taxon>Meganyctiphanes</taxon>
    </lineage>
</organism>
<accession>A0AAV2PVK4</accession>
<keyword evidence="15" id="KW-1185">Reference proteome</keyword>
<evidence type="ECO:0000256" key="13">
    <source>
        <dbReference type="PIRNR" id="PIRNR009375"/>
    </source>
</evidence>
<evidence type="ECO:0000256" key="9">
    <source>
        <dbReference type="ARBA" id="ARBA00022753"/>
    </source>
</evidence>
<dbReference type="GO" id="GO:0099175">
    <property type="term" value="P:regulation of postsynapse organization"/>
    <property type="evidence" value="ECO:0007669"/>
    <property type="project" value="UniProtKB-ARBA"/>
</dbReference>
<evidence type="ECO:0000256" key="3">
    <source>
        <dbReference type="ARBA" id="ARBA00004496"/>
    </source>
</evidence>
<dbReference type="GO" id="GO:0005769">
    <property type="term" value="C:early endosome"/>
    <property type="evidence" value="ECO:0007669"/>
    <property type="project" value="UniProtKB-SubCell"/>
</dbReference>
<evidence type="ECO:0000256" key="6">
    <source>
        <dbReference type="ARBA" id="ARBA00022448"/>
    </source>
</evidence>
<dbReference type="PANTHER" id="PTHR11099:SF0">
    <property type="entry name" value="VACUOLAR PROTEIN SORTING-ASSOCIATED PROTEIN 35"/>
    <property type="match status" value="1"/>
</dbReference>
<comment type="subcellular location">
    <subcellularLocation>
        <location evidence="3">Cytoplasm</location>
    </subcellularLocation>
    <subcellularLocation>
        <location evidence="2">Early endosome</location>
    </subcellularLocation>
    <subcellularLocation>
        <location evidence="4">Late endosome</location>
    </subcellularLocation>
    <subcellularLocation>
        <location evidence="1">Membrane</location>
        <topology evidence="1">Peripheral membrane protein</topology>
    </subcellularLocation>
</comment>
<dbReference type="GO" id="GO:0032880">
    <property type="term" value="P:regulation of protein localization"/>
    <property type="evidence" value="ECO:0007669"/>
    <property type="project" value="UniProtKB-ARBA"/>
</dbReference>
<evidence type="ECO:0000256" key="4">
    <source>
        <dbReference type="ARBA" id="ARBA00004603"/>
    </source>
</evidence>
<dbReference type="GO" id="GO:0005829">
    <property type="term" value="C:cytosol"/>
    <property type="evidence" value="ECO:0007669"/>
    <property type="project" value="GOC"/>
</dbReference>
<keyword evidence="6 13" id="KW-0813">Transport</keyword>
<evidence type="ECO:0000256" key="7">
    <source>
        <dbReference type="ARBA" id="ARBA00022490"/>
    </source>
</evidence>
<comment type="similarity">
    <text evidence="5 13">Belongs to the VPS35 family.</text>
</comment>
<protein>
    <recommendedName>
        <fullName evidence="12 13">Vacuolar protein sorting-associated protein 35</fullName>
    </recommendedName>
</protein>
<dbReference type="FunFam" id="1.25.40.660:FF:000001">
    <property type="entry name" value="Vacuolar protein sorting-associated protein 35"/>
    <property type="match status" value="1"/>
</dbReference>
<dbReference type="PIRSF" id="PIRSF009375">
    <property type="entry name" value="Retromer_Vps35"/>
    <property type="match status" value="1"/>
</dbReference>
<evidence type="ECO:0000256" key="2">
    <source>
        <dbReference type="ARBA" id="ARBA00004412"/>
    </source>
</evidence>
<dbReference type="GO" id="GO:0030906">
    <property type="term" value="C:retromer, cargo-selective complex"/>
    <property type="evidence" value="ECO:0007669"/>
    <property type="project" value="InterPro"/>
</dbReference>
<dbReference type="GO" id="GO:0010628">
    <property type="term" value="P:positive regulation of gene expression"/>
    <property type="evidence" value="ECO:0007669"/>
    <property type="project" value="UniProtKB-ARBA"/>
</dbReference>
<dbReference type="EMBL" id="CAXKWB010001604">
    <property type="protein sequence ID" value="CAL4064925.1"/>
    <property type="molecule type" value="Genomic_DNA"/>
</dbReference>
<evidence type="ECO:0000256" key="11">
    <source>
        <dbReference type="ARBA" id="ARBA00023136"/>
    </source>
</evidence>
<dbReference type="InterPro" id="IPR005378">
    <property type="entry name" value="Vps35"/>
</dbReference>
<dbReference type="GO" id="GO:0050793">
    <property type="term" value="P:regulation of developmental process"/>
    <property type="evidence" value="ECO:0007669"/>
    <property type="project" value="UniProtKB-ARBA"/>
</dbReference>
<dbReference type="Gene3D" id="1.25.40.660">
    <property type="entry name" value="Vacuolar protein sorting-associated protein 35, helical subcomplex Vps35-C"/>
    <property type="match status" value="1"/>
</dbReference>
<reference evidence="14 15" key="1">
    <citation type="submission" date="2024-05" db="EMBL/GenBank/DDBJ databases">
        <authorList>
            <person name="Wallberg A."/>
        </authorList>
    </citation>
    <scope>NUCLEOTIDE SEQUENCE [LARGE SCALE GENOMIC DNA]</scope>
</reference>
<dbReference type="GO" id="GO:0042176">
    <property type="term" value="P:regulation of protein catabolic process"/>
    <property type="evidence" value="ECO:0007669"/>
    <property type="project" value="UniProtKB-ARBA"/>
</dbReference>
<dbReference type="PANTHER" id="PTHR11099">
    <property type="entry name" value="VACUOLAR SORTING PROTEIN 35"/>
    <property type="match status" value="1"/>
</dbReference>